<keyword evidence="1" id="KW-0812">Transmembrane</keyword>
<keyword evidence="1" id="KW-1133">Transmembrane helix</keyword>
<accession>A0A7D6ZZQ1</accession>
<name>A0A7D6ZZQ1_9CLOT</name>
<dbReference type="Proteomes" id="UP000512286">
    <property type="component" value="Chromosome"/>
</dbReference>
<keyword evidence="1" id="KW-0472">Membrane</keyword>
<dbReference type="AlphaFoldDB" id="A0A7D6ZZQ1"/>
<dbReference type="RefSeq" id="WP_021802699.1">
    <property type="nucleotide sequence ID" value="NZ_CP059378.1"/>
</dbReference>
<dbReference type="InterPro" id="IPR025436">
    <property type="entry name" value="DUF4179"/>
</dbReference>
<evidence type="ECO:0000256" key="1">
    <source>
        <dbReference type="SAM" id="Phobius"/>
    </source>
</evidence>
<feature type="domain" description="DUF4179" evidence="2">
    <location>
        <begin position="40"/>
        <end position="128"/>
    </location>
</feature>
<dbReference type="Pfam" id="PF13786">
    <property type="entry name" value="DUF4179"/>
    <property type="match status" value="1"/>
</dbReference>
<protein>
    <submittedName>
        <fullName evidence="3">DUF4179 domain-containing protein</fullName>
    </submittedName>
</protein>
<evidence type="ECO:0000259" key="2">
    <source>
        <dbReference type="Pfam" id="PF13786"/>
    </source>
</evidence>
<sequence>MNNSEFFDINISDKLEDSIDKAITNGVEKADRELRIRKVRRKRTSVASVAALLVIAFTFGISNQALAAKILLISNVFKEIEEKIQFPGDYSGYATSVEEAVYDNGMKVTLSQIMCDGEGLYVTYKIESDEPFKYTSRGEQALDKTQLMTSEEYNKVSFSDKELDNTGFAGLEGEFIDENTFIGMERYYLKSLDTEIPDNFEFEVKLKSVGTAGFSENDKGQNFYGTWAFKVPVKVDKGISKNIAVNYKTDKGFSLDSILITPVSLIVNNTNPENYHYGILVYDDKNNQLRADMSKIYDDNKQISYFSAVPKDSKTLRVVIYRDILIKKETTQNSDGSYSTLYEDTGDEIFVDKTIEIK</sequence>
<evidence type="ECO:0000313" key="4">
    <source>
        <dbReference type="Proteomes" id="UP000512286"/>
    </source>
</evidence>
<feature type="transmembrane region" description="Helical" evidence="1">
    <location>
        <begin position="44"/>
        <end position="62"/>
    </location>
</feature>
<dbReference type="EMBL" id="CP059378">
    <property type="protein sequence ID" value="QLY81334.1"/>
    <property type="molecule type" value="Genomic_DNA"/>
</dbReference>
<proteinExistence type="predicted"/>
<organism evidence="3 4">
    <name type="scientific">Clostridium intestinale</name>
    <dbReference type="NCBI Taxonomy" id="36845"/>
    <lineage>
        <taxon>Bacteria</taxon>
        <taxon>Bacillati</taxon>
        <taxon>Bacillota</taxon>
        <taxon>Clostridia</taxon>
        <taxon>Eubacteriales</taxon>
        <taxon>Clostridiaceae</taxon>
        <taxon>Clostridium</taxon>
    </lineage>
</organism>
<dbReference type="KEGG" id="cint:HZF06_07065"/>
<reference evidence="3 4" key="1">
    <citation type="submission" date="2020-07" db="EMBL/GenBank/DDBJ databases">
        <title>Electron transfer.</title>
        <authorList>
            <person name="Huang L."/>
            <person name="Liu X."/>
            <person name="Zhou S."/>
        </authorList>
    </citation>
    <scope>NUCLEOTIDE SEQUENCE [LARGE SCALE GENOMIC DNA]</scope>
    <source>
        <strain evidence="3 4">Lx1</strain>
    </source>
</reference>
<gene>
    <name evidence="3" type="ORF">HZF06_07065</name>
</gene>
<dbReference type="Gene3D" id="2.60.40.1630">
    <property type="entry name" value="bacillus anthracis domain"/>
    <property type="match status" value="1"/>
</dbReference>
<evidence type="ECO:0000313" key="3">
    <source>
        <dbReference type="EMBL" id="QLY81334.1"/>
    </source>
</evidence>